<dbReference type="InterPro" id="IPR016163">
    <property type="entry name" value="Ald_DH_C"/>
</dbReference>
<evidence type="ECO:0000256" key="2">
    <source>
        <dbReference type="ARBA" id="ARBA00023002"/>
    </source>
</evidence>
<dbReference type="InterPro" id="IPR016160">
    <property type="entry name" value="Ald_DH_CS_CYS"/>
</dbReference>
<evidence type="ECO:0000259" key="7">
    <source>
        <dbReference type="Pfam" id="PF00171"/>
    </source>
</evidence>
<evidence type="ECO:0000256" key="1">
    <source>
        <dbReference type="ARBA" id="ARBA00009986"/>
    </source>
</evidence>
<dbReference type="GO" id="GO:0006081">
    <property type="term" value="P:aldehyde metabolic process"/>
    <property type="evidence" value="ECO:0007669"/>
    <property type="project" value="InterPro"/>
</dbReference>
<dbReference type="Proteomes" id="UP000180043">
    <property type="component" value="Unassembled WGS sequence"/>
</dbReference>
<feature type="domain" description="Aldehyde dehydrogenase" evidence="7">
    <location>
        <begin position="30"/>
        <end position="439"/>
    </location>
</feature>
<evidence type="ECO:0000256" key="4">
    <source>
        <dbReference type="PIRSR" id="PIRSR036492-1"/>
    </source>
</evidence>
<evidence type="ECO:0000313" key="9">
    <source>
        <dbReference type="EMBL" id="OHU79973.1"/>
    </source>
</evidence>
<keyword evidence="2 3" id="KW-0560">Oxidoreductase</keyword>
<dbReference type="InterPro" id="IPR029510">
    <property type="entry name" value="Ald_DH_CS_GLU"/>
</dbReference>
<comment type="similarity">
    <text evidence="1 3 6">Belongs to the aldehyde dehydrogenase family.</text>
</comment>
<accession>A0A1S1LLU9</accession>
<dbReference type="AlphaFoldDB" id="A0A1S1LLU9"/>
<proteinExistence type="inferred from homology"/>
<feature type="active site" evidence="4 5">
    <location>
        <position position="215"/>
    </location>
</feature>
<dbReference type="GO" id="GO:0004029">
    <property type="term" value="F:aldehyde dehydrogenase (NAD+) activity"/>
    <property type="evidence" value="ECO:0007669"/>
    <property type="project" value="TreeGrafter"/>
</dbReference>
<dbReference type="GO" id="GO:0005737">
    <property type="term" value="C:cytoplasm"/>
    <property type="evidence" value="ECO:0007669"/>
    <property type="project" value="TreeGrafter"/>
</dbReference>
<dbReference type="Gene3D" id="3.40.605.10">
    <property type="entry name" value="Aldehyde Dehydrogenase, Chain A, domain 1"/>
    <property type="match status" value="1"/>
</dbReference>
<feature type="active site" evidence="4">
    <location>
        <position position="249"/>
    </location>
</feature>
<evidence type="ECO:0000313" key="8">
    <source>
        <dbReference type="EMBL" id="OHU51325.1"/>
    </source>
</evidence>
<evidence type="ECO:0000256" key="5">
    <source>
        <dbReference type="PROSITE-ProRule" id="PRU10007"/>
    </source>
</evidence>
<evidence type="ECO:0000256" key="3">
    <source>
        <dbReference type="PIRNR" id="PIRNR036492"/>
    </source>
</evidence>
<gene>
    <name evidence="8" type="ORF">BKG82_22155</name>
    <name evidence="9" type="ORF">BKG84_17855</name>
</gene>
<dbReference type="Pfam" id="PF00171">
    <property type="entry name" value="Aldedh"/>
    <property type="match status" value="1"/>
</dbReference>
<dbReference type="Proteomes" id="UP000179441">
    <property type="component" value="Unassembled WGS sequence"/>
</dbReference>
<dbReference type="PROSITE" id="PS00687">
    <property type="entry name" value="ALDEHYDE_DEHYDR_GLU"/>
    <property type="match status" value="1"/>
</dbReference>
<dbReference type="Gene3D" id="3.40.309.10">
    <property type="entry name" value="Aldehyde Dehydrogenase, Chain A, domain 2"/>
    <property type="match status" value="1"/>
</dbReference>
<dbReference type="EMBL" id="MLIS01000001">
    <property type="protein sequence ID" value="OHU79973.1"/>
    <property type="molecule type" value="Genomic_DNA"/>
</dbReference>
<comment type="caution">
    <text evidence="8">The sequence shown here is derived from an EMBL/GenBank/DDBJ whole genome shotgun (WGS) entry which is preliminary data.</text>
</comment>
<evidence type="ECO:0000256" key="6">
    <source>
        <dbReference type="RuleBase" id="RU003345"/>
    </source>
</evidence>
<dbReference type="InterPro" id="IPR016162">
    <property type="entry name" value="Ald_DH_N"/>
</dbReference>
<dbReference type="InterPro" id="IPR016161">
    <property type="entry name" value="Ald_DH/histidinol_DH"/>
</dbReference>
<sequence>MMDNIALNAGDLLTLQRASFAREGFPGLAVRKDRLSRFGSMLYRNIGHLADAATEDFGYRSREFSGLFALAPIIDMAYHRVKLRSWMKVRRSSLLLSALGIDQTTRSEPKGVVGVMGPWNFPSELTLGPAASALAAGNRVMLWQSPQAPATAEVVSEIVRQYFAPEELAVFSETNGSGEEFSQLRFDHLLFTGSRRVGALVASAAGKNLVPVTLELGGKNPAVIAHQGNITRAAKVLSALRLVNGGQACICPDYVFVPEDGVEEFIHSFLAESERRYPLPAGQSGYTSIIDDKNYRRVLSLIEGAERTGAKRWESATKDSTVMAAERKIAPTILTGVTPEMEVSREEIFGPVLCVYPYKHIDDVVGYVGQNDSPLTMYWFGPKNRDYRTLADSSRSGSVNIGDGLLSLASPLVPFGGIGHSGTGAYHGKYGFDTFSYVRPVVRSRLPFSVASVAVPPYPRIVKSVLERILGDAQSQ</sequence>
<dbReference type="InterPro" id="IPR015590">
    <property type="entry name" value="Aldehyde_DH_dom"/>
</dbReference>
<evidence type="ECO:0000313" key="11">
    <source>
        <dbReference type="Proteomes" id="UP000180043"/>
    </source>
</evidence>
<dbReference type="SUPFAM" id="SSF53720">
    <property type="entry name" value="ALDH-like"/>
    <property type="match status" value="1"/>
</dbReference>
<dbReference type="PIRSF" id="PIRSF036492">
    <property type="entry name" value="ALDH"/>
    <property type="match status" value="1"/>
</dbReference>
<name>A0A1S1LLU9_MYCCH</name>
<reference evidence="10 11" key="1">
    <citation type="submission" date="2016-10" db="EMBL/GenBank/DDBJ databases">
        <title>Evaluation of Human, Veterinary and Environmental Mycobacterium chelonae Isolates by Core Genome Phylogenomic Analysis, Targeted Gene Comparison, and Anti-microbial Susceptibility Patterns: A Tale of Mistaken Identities.</title>
        <authorList>
            <person name="Fogelson S.B."/>
            <person name="Camus A.C."/>
            <person name="Lorenz W."/>
            <person name="Vasireddy R."/>
            <person name="Vasireddy S."/>
            <person name="Smith T."/>
            <person name="Brown-Elliott B.A."/>
            <person name="Wallace R.J.Jr."/>
            <person name="Hasan N.A."/>
            <person name="Reischl U."/>
            <person name="Sanchez S."/>
        </authorList>
    </citation>
    <scope>NUCLEOTIDE SEQUENCE [LARGE SCALE GENOMIC DNA]</scope>
    <source>
        <strain evidence="8 11">15515</strain>
        <strain evidence="9 10">15518</strain>
    </source>
</reference>
<protein>
    <recommendedName>
        <fullName evidence="3">Aldehyde dehydrogenase</fullName>
    </recommendedName>
</protein>
<dbReference type="PANTHER" id="PTHR43570:SF16">
    <property type="entry name" value="ALDEHYDE DEHYDROGENASE TYPE III, ISOFORM Q"/>
    <property type="match status" value="1"/>
</dbReference>
<dbReference type="PANTHER" id="PTHR43570">
    <property type="entry name" value="ALDEHYDE DEHYDROGENASE"/>
    <property type="match status" value="1"/>
</dbReference>
<dbReference type="EMBL" id="MLIQ01000023">
    <property type="protein sequence ID" value="OHU51325.1"/>
    <property type="molecule type" value="Genomic_DNA"/>
</dbReference>
<keyword evidence="10" id="KW-1185">Reference proteome</keyword>
<dbReference type="PROSITE" id="PS00070">
    <property type="entry name" value="ALDEHYDE_DEHYDR_CYS"/>
    <property type="match status" value="1"/>
</dbReference>
<organism evidence="8 11">
    <name type="scientific">Mycobacteroides chelonae</name>
    <name type="common">Mycobacterium chelonae</name>
    <dbReference type="NCBI Taxonomy" id="1774"/>
    <lineage>
        <taxon>Bacteria</taxon>
        <taxon>Bacillati</taxon>
        <taxon>Actinomycetota</taxon>
        <taxon>Actinomycetes</taxon>
        <taxon>Mycobacteriales</taxon>
        <taxon>Mycobacteriaceae</taxon>
        <taxon>Mycobacteroides</taxon>
    </lineage>
</organism>
<dbReference type="InterPro" id="IPR012394">
    <property type="entry name" value="Aldehyde_DH_NAD(P)"/>
</dbReference>
<evidence type="ECO:0000313" key="10">
    <source>
        <dbReference type="Proteomes" id="UP000179441"/>
    </source>
</evidence>